<dbReference type="SUPFAM" id="SSF51182">
    <property type="entry name" value="RmlC-like cupins"/>
    <property type="match status" value="1"/>
</dbReference>
<comment type="similarity">
    <text evidence="5">Belongs to the mannose-6-phosphate isomerase type 1 family.</text>
</comment>
<dbReference type="InterPro" id="IPR001250">
    <property type="entry name" value="Man6P_Isoase-1"/>
</dbReference>
<protein>
    <recommendedName>
        <fullName evidence="7">Mannose-6-phosphate isomerase</fullName>
        <ecNumber evidence="6">5.3.1.8</ecNumber>
    </recommendedName>
    <alternativeName>
        <fullName evidence="13">Phosphohexomutase</fullName>
    </alternativeName>
    <alternativeName>
        <fullName evidence="14">Phosphomannose isomerase</fullName>
    </alternativeName>
</protein>
<dbReference type="NCBIfam" id="TIGR00218">
    <property type="entry name" value="manA"/>
    <property type="match status" value="1"/>
</dbReference>
<dbReference type="GO" id="GO:0006355">
    <property type="term" value="P:regulation of DNA-templated transcription"/>
    <property type="evidence" value="ECO:0007669"/>
    <property type="project" value="InterPro"/>
</dbReference>
<keyword evidence="10" id="KW-0238">DNA-binding</keyword>
<dbReference type="Gene3D" id="2.60.120.10">
    <property type="entry name" value="Jelly Rolls"/>
    <property type="match status" value="2"/>
</dbReference>
<feature type="domain" description="Xylanolytic transcriptional activator regulatory" evidence="16">
    <location>
        <begin position="672"/>
        <end position="745"/>
    </location>
</feature>
<evidence type="ECO:0000256" key="12">
    <source>
        <dbReference type="ARBA" id="ARBA00023242"/>
    </source>
</evidence>
<keyword evidence="11 17" id="KW-0413">Isomerase</keyword>
<dbReference type="SMART" id="SM00906">
    <property type="entry name" value="Fungal_trans"/>
    <property type="match status" value="1"/>
</dbReference>
<organism evidence="17 18">
    <name type="scientific">Cladophialophora carrionii CBS 160.54</name>
    <dbReference type="NCBI Taxonomy" id="1279043"/>
    <lineage>
        <taxon>Eukaryota</taxon>
        <taxon>Fungi</taxon>
        <taxon>Dikarya</taxon>
        <taxon>Ascomycota</taxon>
        <taxon>Pezizomycotina</taxon>
        <taxon>Eurotiomycetes</taxon>
        <taxon>Chaetothyriomycetidae</taxon>
        <taxon>Chaetothyriales</taxon>
        <taxon>Herpotrichiellaceae</taxon>
        <taxon>Cladophialophora</taxon>
    </lineage>
</organism>
<dbReference type="GO" id="GO:0008270">
    <property type="term" value="F:zinc ion binding"/>
    <property type="evidence" value="ECO:0007669"/>
    <property type="project" value="InterPro"/>
</dbReference>
<dbReference type="HOGENOM" id="CLU_274636_0_0_1"/>
<dbReference type="InterPro" id="IPR007219">
    <property type="entry name" value="XnlR_reg_dom"/>
</dbReference>
<feature type="compositionally biased region" description="Low complexity" evidence="15">
    <location>
        <begin position="1027"/>
        <end position="1099"/>
    </location>
</feature>
<evidence type="ECO:0000313" key="18">
    <source>
        <dbReference type="Proteomes" id="UP000030678"/>
    </source>
</evidence>
<evidence type="ECO:0000256" key="15">
    <source>
        <dbReference type="SAM" id="MobiDB-lite"/>
    </source>
</evidence>
<evidence type="ECO:0000256" key="11">
    <source>
        <dbReference type="ARBA" id="ARBA00023235"/>
    </source>
</evidence>
<dbReference type="CDD" id="cd12148">
    <property type="entry name" value="fungal_TF_MHR"/>
    <property type="match status" value="1"/>
</dbReference>
<name>V9DKS1_9EURO</name>
<dbReference type="Gene3D" id="1.10.441.10">
    <property type="entry name" value="Phosphomannose Isomerase, domain 2"/>
    <property type="match status" value="1"/>
</dbReference>
<evidence type="ECO:0000259" key="16">
    <source>
        <dbReference type="SMART" id="SM00906"/>
    </source>
</evidence>
<dbReference type="Proteomes" id="UP000030678">
    <property type="component" value="Unassembled WGS sequence"/>
</dbReference>
<comment type="cofactor">
    <cofactor evidence="2">
        <name>Zn(2+)</name>
        <dbReference type="ChEBI" id="CHEBI:29105"/>
    </cofactor>
</comment>
<keyword evidence="8" id="KW-0479">Metal-binding</keyword>
<keyword evidence="12" id="KW-0539">Nucleus</keyword>
<comment type="catalytic activity">
    <reaction evidence="1">
        <text>D-mannose 6-phosphate = D-fructose 6-phosphate</text>
        <dbReference type="Rhea" id="RHEA:12356"/>
        <dbReference type="ChEBI" id="CHEBI:58735"/>
        <dbReference type="ChEBI" id="CHEBI:61527"/>
        <dbReference type="EC" id="5.3.1.8"/>
    </reaction>
</comment>
<dbReference type="AlphaFoldDB" id="V9DKS1"/>
<evidence type="ECO:0000313" key="17">
    <source>
        <dbReference type="EMBL" id="ETI27311.1"/>
    </source>
</evidence>
<dbReference type="CDD" id="cd07011">
    <property type="entry name" value="cupin_PMI_type_I_N"/>
    <property type="match status" value="1"/>
</dbReference>
<evidence type="ECO:0000256" key="9">
    <source>
        <dbReference type="ARBA" id="ARBA00022833"/>
    </source>
</evidence>
<evidence type="ECO:0000256" key="14">
    <source>
        <dbReference type="ARBA" id="ARBA00030762"/>
    </source>
</evidence>
<dbReference type="EC" id="5.3.1.8" evidence="6"/>
<evidence type="ECO:0000256" key="6">
    <source>
        <dbReference type="ARBA" id="ARBA00011956"/>
    </source>
</evidence>
<evidence type="ECO:0000256" key="4">
    <source>
        <dbReference type="ARBA" id="ARBA00004666"/>
    </source>
</evidence>
<dbReference type="InterPro" id="IPR014710">
    <property type="entry name" value="RmlC-like_jellyroll"/>
</dbReference>
<dbReference type="GO" id="GO:0006351">
    <property type="term" value="P:DNA-templated transcription"/>
    <property type="evidence" value="ECO:0007669"/>
    <property type="project" value="InterPro"/>
</dbReference>
<dbReference type="Pfam" id="PF20511">
    <property type="entry name" value="PMI_typeI_cat"/>
    <property type="match status" value="1"/>
</dbReference>
<dbReference type="GO" id="GO:0005975">
    <property type="term" value="P:carbohydrate metabolic process"/>
    <property type="evidence" value="ECO:0007669"/>
    <property type="project" value="InterPro"/>
</dbReference>
<dbReference type="VEuPathDB" id="FungiDB:G647_09501"/>
<dbReference type="GO" id="GO:0005829">
    <property type="term" value="C:cytosol"/>
    <property type="evidence" value="ECO:0007669"/>
    <property type="project" value="TreeGrafter"/>
</dbReference>
<evidence type="ECO:0000256" key="1">
    <source>
        <dbReference type="ARBA" id="ARBA00000757"/>
    </source>
</evidence>
<dbReference type="UniPathway" id="UPA00126">
    <property type="reaction ID" value="UER00423"/>
</dbReference>
<feature type="region of interest" description="Disordered" evidence="15">
    <location>
        <begin position="1022"/>
        <end position="1099"/>
    </location>
</feature>
<dbReference type="RefSeq" id="XP_008723717.1">
    <property type="nucleotide sequence ID" value="XM_008725495.1"/>
</dbReference>
<keyword evidence="9" id="KW-0862">Zinc</keyword>
<dbReference type="InterPro" id="IPR046457">
    <property type="entry name" value="PMI_typeI_cat"/>
</dbReference>
<dbReference type="GO" id="GO:0004476">
    <property type="term" value="F:mannose-6-phosphate isomerase activity"/>
    <property type="evidence" value="ECO:0007669"/>
    <property type="project" value="UniProtKB-EC"/>
</dbReference>
<dbReference type="Pfam" id="PF02311">
    <property type="entry name" value="AraC_binding"/>
    <property type="match status" value="1"/>
</dbReference>
<dbReference type="GO" id="GO:0009298">
    <property type="term" value="P:GDP-mannose biosynthetic process"/>
    <property type="evidence" value="ECO:0007669"/>
    <property type="project" value="UniProtKB-UniPathway"/>
</dbReference>
<evidence type="ECO:0000256" key="2">
    <source>
        <dbReference type="ARBA" id="ARBA00001947"/>
    </source>
</evidence>
<dbReference type="PRINTS" id="PR00714">
    <property type="entry name" value="MAN6PISMRASE"/>
</dbReference>
<dbReference type="OrthoDB" id="2269373at2759"/>
<dbReference type="InterPro" id="IPR011051">
    <property type="entry name" value="RmlC_Cupin_sf"/>
</dbReference>
<evidence type="ECO:0000256" key="10">
    <source>
        <dbReference type="ARBA" id="ARBA00023125"/>
    </source>
</evidence>
<dbReference type="PANTHER" id="PTHR10309:SF4">
    <property type="entry name" value="MANNOSE-6-PHOSPHATE ISOMERASE"/>
    <property type="match status" value="1"/>
</dbReference>
<evidence type="ECO:0000256" key="5">
    <source>
        <dbReference type="ARBA" id="ARBA00010772"/>
    </source>
</evidence>
<evidence type="ECO:0000256" key="3">
    <source>
        <dbReference type="ARBA" id="ARBA00002564"/>
    </source>
</evidence>
<dbReference type="GeneID" id="19987994"/>
<comment type="function">
    <text evidence="3">Involved in the synthesis of the GDP-mannose and dolichol-phosphate-mannose required for a number of critical mannosyl transfer reactions.</text>
</comment>
<comment type="pathway">
    <text evidence="4">Nucleotide-sugar biosynthesis; GDP-alpha-D-mannose biosynthesis; alpha-D-mannose 1-phosphate from D-fructose 6-phosphate: step 1/2.</text>
</comment>
<dbReference type="PANTHER" id="PTHR10309">
    <property type="entry name" value="MANNOSE-6-PHOSPHATE ISOMERASE"/>
    <property type="match status" value="1"/>
</dbReference>
<gene>
    <name evidence="17" type="ORF">G647_09501</name>
</gene>
<feature type="compositionally biased region" description="Polar residues" evidence="15">
    <location>
        <begin position="447"/>
        <end position="458"/>
    </location>
</feature>
<evidence type="ECO:0000256" key="7">
    <source>
        <dbReference type="ARBA" id="ARBA00018236"/>
    </source>
</evidence>
<proteinExistence type="inferred from homology"/>
<sequence length="1166" mass="130940">MAESVIPLKCTCNNYPWGKKGKESLAARLCSRTNPDFQIDDSKEYSEMWFGTYPELPSYSLKTGQDLQQILNEHKDALIGKKVCDKFGADLPFLPKILSIAKALPLQIHPDKRLSEKLHKEDPDKFSDPNHKPEIAVALSKFEAFVGFKPHAEVQELMQLEALARFLPTRADGVDVSDDELLRQITTNMLKADEETVESTMKELQATSKGELGRHAYILDLAPRLQDQYGVTDNGNLVALVCMNYLVLDAGAAIYIPADGIHAYLSGDIVECMARSNNVINTGFCPRADRDSVDLFARSLTFKQHDPNEPILDRRRSEKSGNGKTVEFNPPMSEFNMLVTELSGGEREKNKPIDGPSTLIVTSGSGKLNAGGQEYDLQEGSIFFVGQGVEVDYSAGDKLAVYRAIFRIPAPPRRRKRKSTEETIQARLRHYEILLREQGIDPASPTHAPSKTETTSTPEDGDQCDTVVSKPKEPVNWAPGSAEGKLIVDQGRSRFIENKLWVTVSEELHHSKDAIPDSETEDELETPAEDGADFVLGMTSSPNQTVNLHPSTDHILRLWQLFLTNVNPLVKIIHQPSMQRVIEDATSDLGHIPRGLEALMFSIYAAAIHSMRDGECLATFGEARSTLQSRYRLGVRRSLTRAHFMGSSDILVLQALVIYLLAVRQELDARTLWTLAGVSSRMAQGMGVHRDGAVLGLPPFETEMRRRLWWQINLLDFKAAELSGFGGFNSMRWWNTKTPSNVNDADMWPGMQEPPVEHVRPTEMVICLLHYEMGGFWRKKLTQAGIAEEDLSRAMTHWVTTKTVAEKDVFVDEFQANLEERILRYCDPSVPLEMMALIIGRMMCKSVRFMAHHPRRYVSEKDIPESERHFLWATSMAIIEGDNLAHSHRSLQRFQWHIDHGFQWHAFIYVLGELAARPVGEGKDESWAQIEDVHKNHPNFISDRRKPLHLAIGNLCLKAWRAREKAQAESPSGGTLARLNPPQFIIQLRKQWEAKAMNSTKLSQPGPSQFNLVPQAKDMKLNEAPNQSQPRSQSQSQSRPQSESQSQSPLQSHAAQQQQQQQQQSLATSHQQQPHLTNSGSAAFTGTSTGSTFPTTTYSPNDFSVMDDLAMDMDWQRWDTLLNDFEMPVPAAGQPSAEAMNPAQLQFLGQYGQQGYSWPLPAYRAQ</sequence>
<feature type="region of interest" description="Disordered" evidence="15">
    <location>
        <begin position="307"/>
        <end position="327"/>
    </location>
</feature>
<dbReference type="InterPro" id="IPR016305">
    <property type="entry name" value="Mannose-6-P_Isomerase"/>
</dbReference>
<feature type="compositionally biased region" description="Basic and acidic residues" evidence="15">
    <location>
        <begin position="307"/>
        <end position="321"/>
    </location>
</feature>
<evidence type="ECO:0000256" key="13">
    <source>
        <dbReference type="ARBA" id="ARBA00029741"/>
    </source>
</evidence>
<dbReference type="Pfam" id="PF04082">
    <property type="entry name" value="Fungal_trans"/>
    <property type="match status" value="1"/>
</dbReference>
<feature type="region of interest" description="Disordered" evidence="15">
    <location>
        <begin position="438"/>
        <end position="464"/>
    </location>
</feature>
<dbReference type="InterPro" id="IPR003313">
    <property type="entry name" value="AraC-bd"/>
</dbReference>
<dbReference type="GO" id="GO:0003677">
    <property type="term" value="F:DNA binding"/>
    <property type="evidence" value="ECO:0007669"/>
    <property type="project" value="UniProtKB-KW"/>
</dbReference>
<accession>V9DKS1</accession>
<evidence type="ECO:0000256" key="8">
    <source>
        <dbReference type="ARBA" id="ARBA00022723"/>
    </source>
</evidence>
<dbReference type="EMBL" id="KB822698">
    <property type="protein sequence ID" value="ETI27311.1"/>
    <property type="molecule type" value="Genomic_DNA"/>
</dbReference>
<reference evidence="17 18" key="1">
    <citation type="submission" date="2013-03" db="EMBL/GenBank/DDBJ databases">
        <title>The Genome Sequence of Cladophialophora carrionii CBS 160.54.</title>
        <authorList>
            <consortium name="The Broad Institute Genomics Platform"/>
            <person name="Cuomo C."/>
            <person name="de Hoog S."/>
            <person name="Gorbushina A."/>
            <person name="Walker B."/>
            <person name="Young S.K."/>
            <person name="Zeng Q."/>
            <person name="Gargeya S."/>
            <person name="Fitzgerald M."/>
            <person name="Haas B."/>
            <person name="Abouelleil A."/>
            <person name="Allen A.W."/>
            <person name="Alvarado L."/>
            <person name="Arachchi H.M."/>
            <person name="Berlin A.M."/>
            <person name="Chapman S.B."/>
            <person name="Gainer-Dewar J."/>
            <person name="Goldberg J."/>
            <person name="Griggs A."/>
            <person name="Gujja S."/>
            <person name="Hansen M."/>
            <person name="Howarth C."/>
            <person name="Imamovic A."/>
            <person name="Ireland A."/>
            <person name="Larimer J."/>
            <person name="McCowan C."/>
            <person name="Murphy C."/>
            <person name="Pearson M."/>
            <person name="Poon T.W."/>
            <person name="Priest M."/>
            <person name="Roberts A."/>
            <person name="Saif S."/>
            <person name="Shea T."/>
            <person name="Sisk P."/>
            <person name="Sykes S."/>
            <person name="Wortman J."/>
            <person name="Nusbaum C."/>
            <person name="Birren B."/>
        </authorList>
    </citation>
    <scope>NUCLEOTIDE SEQUENCE [LARGE SCALE GENOMIC DNA]</scope>
    <source>
        <strain evidence="17 18">CBS 160.54</strain>
    </source>
</reference>